<evidence type="ECO:0000313" key="2">
    <source>
        <dbReference type="EMBL" id="PNH17886.1"/>
    </source>
</evidence>
<gene>
    <name evidence="2" type="ORF">B7R76_07545</name>
</gene>
<dbReference type="Proteomes" id="UP000236394">
    <property type="component" value="Unassembled WGS sequence"/>
</dbReference>
<evidence type="ECO:0000256" key="1">
    <source>
        <dbReference type="SAM" id="SignalP"/>
    </source>
</evidence>
<organism evidence="2 3">
    <name type="scientific">Mageeibacillus indolicus</name>
    <dbReference type="NCBI Taxonomy" id="884684"/>
    <lineage>
        <taxon>Bacteria</taxon>
        <taxon>Bacillati</taxon>
        <taxon>Bacillota</taxon>
        <taxon>Clostridia</taxon>
        <taxon>Eubacteriales</taxon>
        <taxon>Oscillospiraceae</taxon>
        <taxon>Mageeibacillus</taxon>
    </lineage>
</organism>
<dbReference type="EMBL" id="NBZD01000005">
    <property type="protein sequence ID" value="PNH17886.1"/>
    <property type="molecule type" value="Genomic_DNA"/>
</dbReference>
<evidence type="ECO:0000313" key="3">
    <source>
        <dbReference type="Proteomes" id="UP000236394"/>
    </source>
</evidence>
<feature type="signal peptide" evidence="1">
    <location>
        <begin position="1"/>
        <end position="24"/>
    </location>
</feature>
<protein>
    <submittedName>
        <fullName evidence="2">Uncharacterized protein</fullName>
    </submittedName>
</protein>
<comment type="caution">
    <text evidence="2">The sequence shown here is derived from an EMBL/GenBank/DDBJ whole genome shotgun (WGS) entry which is preliminary data.</text>
</comment>
<accession>A0A2J8AZE5</accession>
<proteinExistence type="predicted"/>
<keyword evidence="1" id="KW-0732">Signal</keyword>
<feature type="chain" id="PRO_5014463737" evidence="1">
    <location>
        <begin position="25"/>
        <end position="359"/>
    </location>
</feature>
<reference evidence="3" key="1">
    <citation type="submission" date="2017-04" db="EMBL/GenBank/DDBJ databases">
        <authorList>
            <person name="Bumgarner R.E."/>
            <person name="Fredricks D.N."/>
            <person name="Srinivasan S."/>
        </authorList>
    </citation>
    <scope>NUCLEOTIDE SEQUENCE [LARGE SCALE GENOMIC DNA]</scope>
    <source>
        <strain evidence="3">KA00405</strain>
    </source>
</reference>
<sequence>MGKTIKILAGALTMTMLATSGVTALEYTSFSREEANLVDQLFEEQNRGKATAANNANGANGANGGGAKAAADQNGMIEPNVIYKSFATPDFYRTLKRYDEAQKSVERDADMVGALGTARCVAQFRLDELNRQICATRKLMELAEGIKRIDTYRYKRSRKTSDPQKPYQFYRNDFPVITDAVRSAARIYALDKDAQALDNLIKTNAELASKNLNEKPKYEALGIEYMDRVTGRELKDNVLAIRTLIDKKIMTPLYRGLIEKLMLYYGNKQIADHTVGELTRQAKVEAAKIHLLEAFAKQKKFSLRSCPLCDYGAKVTPLGVGAAELAEKIKQKDPNKDDVPNTAAAVVAVAAAPAKRFAN</sequence>
<dbReference type="RefSeq" id="WP_102892771.1">
    <property type="nucleotide sequence ID" value="NZ_NBZD01000005.1"/>
</dbReference>
<name>A0A2J8AZE5_9FIRM</name>
<dbReference type="AlphaFoldDB" id="A0A2J8AZE5"/>